<evidence type="ECO:0000313" key="3">
    <source>
        <dbReference type="EMBL" id="WZO35762.1"/>
    </source>
</evidence>
<protein>
    <submittedName>
        <fullName evidence="3">Uncharacterized protein</fullName>
    </submittedName>
</protein>
<feature type="region of interest" description="Disordered" evidence="1">
    <location>
        <begin position="41"/>
        <end position="101"/>
    </location>
</feature>
<accession>A0AAU6SFN7</accession>
<gene>
    <name evidence="3" type="ORF">MRBLWS13_003471</name>
</gene>
<feature type="signal peptide" evidence="2">
    <location>
        <begin position="1"/>
        <end position="25"/>
    </location>
</feature>
<keyword evidence="2" id="KW-0732">Signal</keyword>
<evidence type="ECO:0000256" key="1">
    <source>
        <dbReference type="SAM" id="MobiDB-lite"/>
    </source>
</evidence>
<sequence>MKKSRLVVAAVAALARVFTSTPAQAYGGAAPAGTIVDVAVTASGGGTPDGNPWDYGVERPAARAMGDQHPGDERRDPHDRPRPHSRVLAADGLRGAEPHPMMTDAAAGAAAAASVSVLRV</sequence>
<dbReference type="AlphaFoldDB" id="A0AAU6SFN7"/>
<dbReference type="EMBL" id="CP151632">
    <property type="protein sequence ID" value="WZO35762.1"/>
    <property type="molecule type" value="Genomic_DNA"/>
</dbReference>
<reference evidence="3" key="1">
    <citation type="submission" date="2024-04" db="EMBL/GenBank/DDBJ databases">
        <authorList>
            <person name="Roder T."/>
            <person name="Oberhansli S."/>
            <person name="Kreuzer M."/>
        </authorList>
    </citation>
    <scope>NUCLEOTIDE SEQUENCE</scope>
    <source>
        <strain evidence="3">LWS13-1.2</strain>
    </source>
</reference>
<feature type="compositionally biased region" description="Basic and acidic residues" evidence="1">
    <location>
        <begin position="69"/>
        <end position="82"/>
    </location>
</feature>
<feature type="chain" id="PRO_5044020018" evidence="2">
    <location>
        <begin position="26"/>
        <end position="120"/>
    </location>
</feature>
<evidence type="ECO:0000256" key="2">
    <source>
        <dbReference type="SAM" id="SignalP"/>
    </source>
</evidence>
<dbReference type="RefSeq" id="WP_349426580.1">
    <property type="nucleotide sequence ID" value="NZ_CP151632.1"/>
</dbReference>
<organism evidence="3">
    <name type="scientific">Microbacterium sp. LWS13-1.2</name>
    <dbReference type="NCBI Taxonomy" id="3135264"/>
    <lineage>
        <taxon>Bacteria</taxon>
        <taxon>Bacillati</taxon>
        <taxon>Actinomycetota</taxon>
        <taxon>Actinomycetes</taxon>
        <taxon>Micrococcales</taxon>
        <taxon>Microbacteriaceae</taxon>
        <taxon>Microbacterium</taxon>
    </lineage>
</organism>
<name>A0AAU6SFN7_9MICO</name>
<proteinExistence type="predicted"/>